<evidence type="ECO:0000256" key="1">
    <source>
        <dbReference type="ARBA" id="ARBA00004571"/>
    </source>
</evidence>
<evidence type="ECO:0000256" key="8">
    <source>
        <dbReference type="ARBA" id="ARBA00023136"/>
    </source>
</evidence>
<dbReference type="NCBIfam" id="TIGR01786">
    <property type="entry name" value="TonB-hemlactrns"/>
    <property type="match status" value="1"/>
</dbReference>
<proteinExistence type="inferred from homology"/>
<feature type="domain" description="TonB-dependent receptor-like beta-barrel" evidence="15">
    <location>
        <begin position="266"/>
        <end position="698"/>
    </location>
</feature>
<dbReference type="InterPro" id="IPR037066">
    <property type="entry name" value="Plug_dom_sf"/>
</dbReference>
<dbReference type="EMBL" id="JACIJB010000006">
    <property type="protein sequence ID" value="MBB5660961.1"/>
    <property type="molecule type" value="Genomic_DNA"/>
</dbReference>
<comment type="subcellular location">
    <subcellularLocation>
        <location evidence="1 11">Cell outer membrane</location>
        <topology evidence="1 11">Multi-pass membrane protein</topology>
    </subcellularLocation>
</comment>
<evidence type="ECO:0000256" key="7">
    <source>
        <dbReference type="ARBA" id="ARBA00023077"/>
    </source>
</evidence>
<evidence type="ECO:0000259" key="15">
    <source>
        <dbReference type="Pfam" id="PF00593"/>
    </source>
</evidence>
<evidence type="ECO:0000256" key="2">
    <source>
        <dbReference type="ARBA" id="ARBA00009810"/>
    </source>
</evidence>
<dbReference type="PANTHER" id="PTHR30069:SF29">
    <property type="entry name" value="HEMOGLOBIN AND HEMOGLOBIN-HAPTOGLOBIN-BINDING PROTEIN 1-RELATED"/>
    <property type="match status" value="1"/>
</dbReference>
<feature type="signal peptide" evidence="14">
    <location>
        <begin position="1"/>
        <end position="23"/>
    </location>
</feature>
<evidence type="ECO:0000256" key="4">
    <source>
        <dbReference type="ARBA" id="ARBA00022452"/>
    </source>
</evidence>
<evidence type="ECO:0000256" key="3">
    <source>
        <dbReference type="ARBA" id="ARBA00022448"/>
    </source>
</evidence>
<evidence type="ECO:0000256" key="11">
    <source>
        <dbReference type="PROSITE-ProRule" id="PRU01360"/>
    </source>
</evidence>
<keyword evidence="7 12" id="KW-0798">TonB box</keyword>
<evidence type="ECO:0000313" key="17">
    <source>
        <dbReference type="EMBL" id="MBB5660961.1"/>
    </source>
</evidence>
<dbReference type="SUPFAM" id="SSF56935">
    <property type="entry name" value="Porins"/>
    <property type="match status" value="1"/>
</dbReference>
<dbReference type="InterPro" id="IPR011276">
    <property type="entry name" value="TonB_haem/Hb_rcpt"/>
</dbReference>
<gene>
    <name evidence="17" type="ORF">FHS65_001714</name>
</gene>
<dbReference type="CDD" id="cd01347">
    <property type="entry name" value="ligand_gated_channel"/>
    <property type="match status" value="1"/>
</dbReference>
<dbReference type="InterPro" id="IPR012910">
    <property type="entry name" value="Plug_dom"/>
</dbReference>
<keyword evidence="5 11" id="KW-0812">Transmembrane</keyword>
<sequence>MRTTLLLTTALAGLAATAMPALAQTRPVSSPVIDPVTLDPITVLATRTATRVDETPATVTVITARDIEQNLYTDIKDLVRFEPGVSVRTQPARFGAALGSTGRDGNAGFTIRGLGGDRVLIVVDGVRTPDGYAFGPQSVGRGGYSDLDLMKSVEILRGPASALYGSDGVAGAVSFTTKDPVDMLGASRNWTARARVAYGSADDSLATGLSFAGRDGALSGLVAWTHRDASETDNQGTVGGEGAARTEPNPQGFSSDALLAKLVWDVATDHRLGLTWDSYSSDVDANVLSGRSASVLDLRAEDETTRQRIGLDWRTEALPGLDEASLIVYRQESETRQFTFEDRQPATDRTRDNTFDNDVMGLAAQGRRTLTSGSVEHRLIFGGDWSETTQSGVRDGTLPPFGETFPSSPFPETDYTLSGLFIQDEIVLAGGSLRITPALRYDAYELTTADDPLFTGAKADQEDSRLSPKLGVVWWANDHFGLFASYAEGFKAPTPSQVNSAFGNLAFGYISAPNPDLKPETSRSLEAGLRLREVPVWNGGRMALQAVAFQADYEDFISQEVVSGAFTPMDPAVFQYVNFTDVEVKGLEFRSDASWDNRLRARVSAAWAEGDQTTAGTTTALPAIDPLKVVAGLGWDAPSGAFGGQAIVTWSEAKDAADTTGLACSPNCYVGNDFTLFDLTGYWNVTDKVTARVGVFNVFDETYGWWSDVSGLSTTSTVLDAYTQPGRNVSISLTLRL</sequence>
<feature type="domain" description="TonB-dependent receptor plug" evidence="16">
    <location>
        <begin position="52"/>
        <end position="172"/>
    </location>
</feature>
<evidence type="ECO:0000313" key="18">
    <source>
        <dbReference type="Proteomes" id="UP000548978"/>
    </source>
</evidence>
<keyword evidence="9 17" id="KW-0675">Receptor</keyword>
<dbReference type="GO" id="GO:0015344">
    <property type="term" value="F:siderophore uptake transmembrane transporter activity"/>
    <property type="evidence" value="ECO:0007669"/>
    <property type="project" value="TreeGrafter"/>
</dbReference>
<dbReference type="Proteomes" id="UP000548978">
    <property type="component" value="Unassembled WGS sequence"/>
</dbReference>
<dbReference type="AlphaFoldDB" id="A0A7W9A3W8"/>
<dbReference type="Pfam" id="PF00593">
    <property type="entry name" value="TonB_dep_Rec_b-barrel"/>
    <property type="match status" value="1"/>
</dbReference>
<evidence type="ECO:0000256" key="12">
    <source>
        <dbReference type="RuleBase" id="RU003357"/>
    </source>
</evidence>
<dbReference type="InterPro" id="IPR000531">
    <property type="entry name" value="Beta-barrel_TonB"/>
</dbReference>
<feature type="chain" id="PRO_5031205750" evidence="14">
    <location>
        <begin position="24"/>
        <end position="737"/>
    </location>
</feature>
<accession>A0A7W9A3W8</accession>
<dbReference type="PANTHER" id="PTHR30069">
    <property type="entry name" value="TONB-DEPENDENT OUTER MEMBRANE RECEPTOR"/>
    <property type="match status" value="1"/>
</dbReference>
<dbReference type="InterPro" id="IPR036942">
    <property type="entry name" value="Beta-barrel_TonB_sf"/>
</dbReference>
<keyword evidence="8 11" id="KW-0472">Membrane</keyword>
<evidence type="ECO:0000256" key="5">
    <source>
        <dbReference type="ARBA" id="ARBA00022692"/>
    </source>
</evidence>
<evidence type="ECO:0000259" key="16">
    <source>
        <dbReference type="Pfam" id="PF07715"/>
    </source>
</evidence>
<feature type="region of interest" description="Disordered" evidence="13">
    <location>
        <begin position="229"/>
        <end position="251"/>
    </location>
</feature>
<protein>
    <submittedName>
        <fullName evidence="17">Hemoglobin/transferrin/lactoferrin receptor protein</fullName>
    </submittedName>
</protein>
<evidence type="ECO:0000256" key="13">
    <source>
        <dbReference type="SAM" id="MobiDB-lite"/>
    </source>
</evidence>
<dbReference type="Gene3D" id="2.170.130.10">
    <property type="entry name" value="TonB-dependent receptor, plug domain"/>
    <property type="match status" value="1"/>
</dbReference>
<evidence type="ECO:0000256" key="6">
    <source>
        <dbReference type="ARBA" id="ARBA00022729"/>
    </source>
</evidence>
<dbReference type="Gene3D" id="2.40.170.20">
    <property type="entry name" value="TonB-dependent receptor, beta-barrel domain"/>
    <property type="match status" value="1"/>
</dbReference>
<dbReference type="GO" id="GO:0015232">
    <property type="term" value="F:heme transmembrane transporter activity"/>
    <property type="evidence" value="ECO:0007669"/>
    <property type="project" value="InterPro"/>
</dbReference>
<keyword evidence="6 14" id="KW-0732">Signal</keyword>
<dbReference type="InterPro" id="IPR010949">
    <property type="entry name" value="TonB_Hb/transfer/lactofer_rcpt"/>
</dbReference>
<organism evidence="17 18">
    <name type="scientific">Brevundimonas halotolerans</name>
    <dbReference type="NCBI Taxonomy" id="69670"/>
    <lineage>
        <taxon>Bacteria</taxon>
        <taxon>Pseudomonadati</taxon>
        <taxon>Pseudomonadota</taxon>
        <taxon>Alphaproteobacteria</taxon>
        <taxon>Caulobacterales</taxon>
        <taxon>Caulobacteraceae</taxon>
        <taxon>Brevundimonas</taxon>
    </lineage>
</organism>
<dbReference type="NCBIfam" id="TIGR01785">
    <property type="entry name" value="TonB-hemin"/>
    <property type="match status" value="1"/>
</dbReference>
<dbReference type="PROSITE" id="PS52016">
    <property type="entry name" value="TONB_DEPENDENT_REC_3"/>
    <property type="match status" value="1"/>
</dbReference>
<dbReference type="InterPro" id="IPR039426">
    <property type="entry name" value="TonB-dep_rcpt-like"/>
</dbReference>
<evidence type="ECO:0000256" key="9">
    <source>
        <dbReference type="ARBA" id="ARBA00023170"/>
    </source>
</evidence>
<dbReference type="GO" id="GO:0009279">
    <property type="term" value="C:cell outer membrane"/>
    <property type="evidence" value="ECO:0007669"/>
    <property type="project" value="UniProtKB-SubCell"/>
</dbReference>
<comment type="caution">
    <text evidence="17">The sequence shown here is derived from an EMBL/GenBank/DDBJ whole genome shotgun (WGS) entry which is preliminary data.</text>
</comment>
<keyword evidence="10 11" id="KW-0998">Cell outer membrane</keyword>
<dbReference type="OrthoDB" id="9760333at2"/>
<keyword evidence="3 11" id="KW-0813">Transport</keyword>
<name>A0A7W9A3W8_9CAUL</name>
<dbReference type="Pfam" id="PF07715">
    <property type="entry name" value="Plug"/>
    <property type="match status" value="1"/>
</dbReference>
<reference evidence="17 18" key="1">
    <citation type="submission" date="2020-08" db="EMBL/GenBank/DDBJ databases">
        <title>Genomic Encyclopedia of Type Strains, Phase IV (KMG-IV): sequencing the most valuable type-strain genomes for metagenomic binning, comparative biology and taxonomic classification.</title>
        <authorList>
            <person name="Goeker M."/>
        </authorList>
    </citation>
    <scope>NUCLEOTIDE SEQUENCE [LARGE SCALE GENOMIC DNA]</scope>
    <source>
        <strain evidence="17 18">DSM 24448</strain>
    </source>
</reference>
<dbReference type="GO" id="GO:0044718">
    <property type="term" value="P:siderophore transmembrane transport"/>
    <property type="evidence" value="ECO:0007669"/>
    <property type="project" value="TreeGrafter"/>
</dbReference>
<keyword evidence="4 11" id="KW-1134">Transmembrane beta strand</keyword>
<evidence type="ECO:0000256" key="10">
    <source>
        <dbReference type="ARBA" id="ARBA00023237"/>
    </source>
</evidence>
<keyword evidence="18" id="KW-1185">Reference proteome</keyword>
<evidence type="ECO:0000256" key="14">
    <source>
        <dbReference type="SAM" id="SignalP"/>
    </source>
</evidence>
<comment type="similarity">
    <text evidence="2 11 12">Belongs to the TonB-dependent receptor family.</text>
</comment>
<dbReference type="RefSeq" id="WP_123287139.1">
    <property type="nucleotide sequence ID" value="NZ_JACIJB010000006.1"/>
</dbReference>